<comment type="caution">
    <text evidence="14">The sequence shown here is derived from an EMBL/GenBank/DDBJ whole genome shotgun (WGS) entry which is preliminary data.</text>
</comment>
<keyword evidence="7 11" id="KW-0816">Tricarboxylic acid cycle</keyword>
<dbReference type="Gene3D" id="3.90.110.10">
    <property type="entry name" value="Lactate dehydrogenase/glycoside hydrolase, family 4, C-terminal"/>
    <property type="match status" value="1"/>
</dbReference>
<evidence type="ECO:0000256" key="8">
    <source>
        <dbReference type="PIRSR" id="PIRSR000102-1"/>
    </source>
</evidence>
<evidence type="ECO:0000256" key="1">
    <source>
        <dbReference type="ARBA" id="ARBA00009613"/>
    </source>
</evidence>
<comment type="similarity">
    <text evidence="1 7">Belongs to the LDH/MDH superfamily. MDH type 2 family.</text>
</comment>
<dbReference type="Proteomes" id="UP000824005">
    <property type="component" value="Unassembled WGS sequence"/>
</dbReference>
<dbReference type="NCBIfam" id="NF003916">
    <property type="entry name" value="PRK05442.1"/>
    <property type="match status" value="1"/>
</dbReference>
<feature type="domain" description="Lactate/malate dehydrogenase C-terminal" evidence="13">
    <location>
        <begin position="157"/>
        <end position="322"/>
    </location>
</feature>
<feature type="binding site" evidence="7 10">
    <location>
        <begin position="12"/>
        <end position="18"/>
    </location>
    <ligand>
        <name>NAD(+)</name>
        <dbReference type="ChEBI" id="CHEBI:57540"/>
    </ligand>
</feature>
<comment type="function">
    <text evidence="7">Catalyzes the reversible oxidation of malate to oxaloacetate.</text>
</comment>
<dbReference type="InterPro" id="IPR022383">
    <property type="entry name" value="Lactate/malate_DH_C"/>
</dbReference>
<evidence type="ECO:0000256" key="4">
    <source>
        <dbReference type="ARBA" id="ARBA00023002"/>
    </source>
</evidence>
<feature type="binding site" evidence="7 9">
    <location>
        <position position="163"/>
    </location>
    <ligand>
        <name>substrate</name>
    </ligand>
</feature>
<dbReference type="Pfam" id="PF02866">
    <property type="entry name" value="Ldh_1_C"/>
    <property type="match status" value="1"/>
</dbReference>
<feature type="binding site" evidence="7 9">
    <location>
        <position position="132"/>
    </location>
    <ligand>
        <name>substrate</name>
    </ligand>
</feature>
<evidence type="ECO:0000256" key="5">
    <source>
        <dbReference type="ARBA" id="ARBA00023027"/>
    </source>
</evidence>
<feature type="binding site" evidence="7 10">
    <location>
        <position position="106"/>
    </location>
    <ligand>
        <name>NAD(+)</name>
        <dbReference type="ChEBI" id="CHEBI:57540"/>
    </ligand>
</feature>
<dbReference type="EC" id="1.1.1.37" evidence="2 7"/>
<dbReference type="AlphaFoldDB" id="A0A9D1YSJ5"/>
<dbReference type="SUPFAM" id="SSF56327">
    <property type="entry name" value="LDH C-terminal domain-like"/>
    <property type="match status" value="1"/>
</dbReference>
<dbReference type="EMBL" id="DXDC01000057">
    <property type="protein sequence ID" value="HIY65054.1"/>
    <property type="molecule type" value="Genomic_DNA"/>
</dbReference>
<comment type="catalytic activity">
    <reaction evidence="6 7 11">
        <text>(S)-malate + NAD(+) = oxaloacetate + NADH + H(+)</text>
        <dbReference type="Rhea" id="RHEA:21432"/>
        <dbReference type="ChEBI" id="CHEBI:15378"/>
        <dbReference type="ChEBI" id="CHEBI:15589"/>
        <dbReference type="ChEBI" id="CHEBI:16452"/>
        <dbReference type="ChEBI" id="CHEBI:57540"/>
        <dbReference type="ChEBI" id="CHEBI:57945"/>
        <dbReference type="EC" id="1.1.1.37"/>
    </reaction>
</comment>
<dbReference type="NCBIfam" id="TIGR01759">
    <property type="entry name" value="MalateDH-SF1"/>
    <property type="match status" value="1"/>
</dbReference>
<evidence type="ECO:0000256" key="10">
    <source>
        <dbReference type="PIRSR" id="PIRSR000102-3"/>
    </source>
</evidence>
<feature type="binding site" evidence="7 9">
    <location>
        <position position="99"/>
    </location>
    <ligand>
        <name>substrate</name>
    </ligand>
</feature>
<dbReference type="Pfam" id="PF00056">
    <property type="entry name" value="Ldh_1_N"/>
    <property type="match status" value="1"/>
</dbReference>
<evidence type="ECO:0000313" key="15">
    <source>
        <dbReference type="Proteomes" id="UP000824005"/>
    </source>
</evidence>
<proteinExistence type="inferred from homology"/>
<evidence type="ECO:0000256" key="7">
    <source>
        <dbReference type="HAMAP-Rule" id="MF_01517"/>
    </source>
</evidence>
<dbReference type="FunFam" id="3.40.50.720:FF:000010">
    <property type="entry name" value="Malate dehydrogenase"/>
    <property type="match status" value="1"/>
</dbReference>
<evidence type="ECO:0000256" key="3">
    <source>
        <dbReference type="ARBA" id="ARBA00020382"/>
    </source>
</evidence>
<feature type="active site" description="Proton acceptor" evidence="7 8">
    <location>
        <position position="188"/>
    </location>
</feature>
<evidence type="ECO:0000256" key="6">
    <source>
        <dbReference type="ARBA" id="ARBA00048313"/>
    </source>
</evidence>
<name>A0A9D1YSJ5_9MICO</name>
<dbReference type="InterPro" id="IPR010945">
    <property type="entry name" value="Malate_DH_type2"/>
</dbReference>
<protein>
    <recommendedName>
        <fullName evidence="3 7">Malate dehydrogenase</fullName>
        <ecNumber evidence="2 7">1.1.1.37</ecNumber>
    </recommendedName>
</protein>
<dbReference type="HAMAP" id="MF_01517">
    <property type="entry name" value="Malate_dehydrog_2"/>
    <property type="match status" value="1"/>
</dbReference>
<dbReference type="Gene3D" id="3.40.50.720">
    <property type="entry name" value="NAD(P)-binding Rossmann-like Domain"/>
    <property type="match status" value="1"/>
</dbReference>
<feature type="binding site" evidence="7 9">
    <location>
        <position position="93"/>
    </location>
    <ligand>
        <name>substrate</name>
    </ligand>
</feature>
<dbReference type="InterPro" id="IPR036291">
    <property type="entry name" value="NAD(P)-bd_dom_sf"/>
</dbReference>
<evidence type="ECO:0000259" key="13">
    <source>
        <dbReference type="Pfam" id="PF02866"/>
    </source>
</evidence>
<sequence>MTKTPVRVAVTGGAGQIGYSLLFRIASGEMLGPDQPVELRILEVPQAMERLEGVVMELQDSAFPLMTGIDTSSDARTAFAGAHHALLVGSKPRGQGETRADLLRANAAIFAEQGKALASAADEDVRVTVTGNPANTNAMTTIAVAGGIDARRVTALTRLDHDRAIAQLATKTGSTAGDVRRMIVWGNHSDTQVPDIAHATVAGRAASELVEEEWVIESFRPTVAKRGAAIIAARGASSAASAANATLRHVRDWALGTPEGDWVSMSVVSDGSYGVPAGLVSSFPVTCRNGEWSIVQGLDVSDSTRAAIARSAEELAAERDAVRELGLF</sequence>
<evidence type="ECO:0000256" key="9">
    <source>
        <dbReference type="PIRSR" id="PIRSR000102-2"/>
    </source>
</evidence>
<dbReference type="GO" id="GO:0030060">
    <property type="term" value="F:L-malate dehydrogenase (NAD+) activity"/>
    <property type="evidence" value="ECO:0007669"/>
    <property type="project" value="UniProtKB-UniRule"/>
</dbReference>
<keyword evidence="4 7" id="KW-0560">Oxidoreductase</keyword>
<dbReference type="PROSITE" id="PS00068">
    <property type="entry name" value="MDH"/>
    <property type="match status" value="1"/>
</dbReference>
<reference evidence="14" key="2">
    <citation type="submission" date="2021-04" db="EMBL/GenBank/DDBJ databases">
        <authorList>
            <person name="Gilroy R."/>
        </authorList>
    </citation>
    <scope>NUCLEOTIDE SEQUENCE</scope>
    <source>
        <strain evidence="14">ChiGjej1B1-98</strain>
    </source>
</reference>
<accession>A0A9D1YSJ5</accession>
<gene>
    <name evidence="7" type="primary">mdh</name>
    <name evidence="14" type="ORF">H9830_02095</name>
</gene>
<evidence type="ECO:0000256" key="2">
    <source>
        <dbReference type="ARBA" id="ARBA00012995"/>
    </source>
</evidence>
<evidence type="ECO:0000256" key="11">
    <source>
        <dbReference type="RuleBase" id="RU000422"/>
    </source>
</evidence>
<dbReference type="GO" id="GO:0006108">
    <property type="term" value="P:malate metabolic process"/>
    <property type="evidence" value="ECO:0007669"/>
    <property type="project" value="InterPro"/>
</dbReference>
<dbReference type="InterPro" id="IPR001252">
    <property type="entry name" value="Malate_DH_AS"/>
</dbReference>
<dbReference type="FunFam" id="3.90.110.10:FF:000002">
    <property type="entry name" value="Malate dehydrogenase"/>
    <property type="match status" value="1"/>
</dbReference>
<dbReference type="InterPro" id="IPR015955">
    <property type="entry name" value="Lactate_DH/Glyco_Ohase_4_C"/>
</dbReference>
<dbReference type="InterPro" id="IPR001236">
    <property type="entry name" value="Lactate/malate_DH_N"/>
</dbReference>
<feature type="binding site" evidence="7">
    <location>
        <begin position="130"/>
        <end position="132"/>
    </location>
    <ligand>
        <name>NAD(+)</name>
        <dbReference type="ChEBI" id="CHEBI:57540"/>
    </ligand>
</feature>
<feature type="domain" description="Lactate/malate dehydrogenase N-terminal" evidence="12">
    <location>
        <begin position="6"/>
        <end position="149"/>
    </location>
</feature>
<dbReference type="SUPFAM" id="SSF51735">
    <property type="entry name" value="NAD(P)-binding Rossmann-fold domains"/>
    <property type="match status" value="1"/>
</dbReference>
<evidence type="ECO:0000259" key="12">
    <source>
        <dbReference type="Pfam" id="PF00056"/>
    </source>
</evidence>
<dbReference type="InterPro" id="IPR001557">
    <property type="entry name" value="L-lactate/malate_DH"/>
</dbReference>
<feature type="binding site" evidence="7">
    <location>
        <position position="113"/>
    </location>
    <ligand>
        <name>NAD(+)</name>
        <dbReference type="ChEBI" id="CHEBI:57540"/>
    </ligand>
</feature>
<organism evidence="14 15">
    <name type="scientific">Candidatus Agrococcus pullicola</name>
    <dbReference type="NCBI Taxonomy" id="2838429"/>
    <lineage>
        <taxon>Bacteria</taxon>
        <taxon>Bacillati</taxon>
        <taxon>Actinomycetota</taxon>
        <taxon>Actinomycetes</taxon>
        <taxon>Micrococcales</taxon>
        <taxon>Microbacteriaceae</taxon>
        <taxon>Agrococcus</taxon>
    </lineage>
</organism>
<evidence type="ECO:0000313" key="14">
    <source>
        <dbReference type="EMBL" id="HIY65054.1"/>
    </source>
</evidence>
<dbReference type="PANTHER" id="PTHR23382">
    <property type="entry name" value="MALATE DEHYDROGENASE"/>
    <property type="match status" value="1"/>
</dbReference>
<reference evidence="14" key="1">
    <citation type="journal article" date="2021" name="PeerJ">
        <title>Extensive microbial diversity within the chicken gut microbiome revealed by metagenomics and culture.</title>
        <authorList>
            <person name="Gilroy R."/>
            <person name="Ravi A."/>
            <person name="Getino M."/>
            <person name="Pursley I."/>
            <person name="Horton D.L."/>
            <person name="Alikhan N.F."/>
            <person name="Baker D."/>
            <person name="Gharbi K."/>
            <person name="Hall N."/>
            <person name="Watson M."/>
            <person name="Adriaenssens E.M."/>
            <person name="Foster-Nyarko E."/>
            <person name="Jarju S."/>
            <person name="Secka A."/>
            <person name="Antonio M."/>
            <person name="Oren A."/>
            <person name="Chaudhuri R.R."/>
            <person name="La Ragione R."/>
            <person name="Hildebrand F."/>
            <person name="Pallen M.J."/>
        </authorList>
    </citation>
    <scope>NUCLEOTIDE SEQUENCE</scope>
    <source>
        <strain evidence="14">ChiGjej1B1-98</strain>
    </source>
</reference>
<dbReference type="PIRSF" id="PIRSF000102">
    <property type="entry name" value="Lac_mal_DH"/>
    <property type="match status" value="1"/>
</dbReference>
<keyword evidence="5 7" id="KW-0520">NAD</keyword>
<dbReference type="GO" id="GO:0006099">
    <property type="term" value="P:tricarboxylic acid cycle"/>
    <property type="evidence" value="ECO:0007669"/>
    <property type="project" value="UniProtKB-UniRule"/>
</dbReference>